<proteinExistence type="predicted"/>
<dbReference type="AlphaFoldDB" id="A0AAN9UMU6"/>
<comment type="caution">
    <text evidence="1">The sequence shown here is derived from an EMBL/GenBank/DDBJ whole genome shotgun (WGS) entry which is preliminary data.</text>
</comment>
<protein>
    <submittedName>
        <fullName evidence="1">Uncharacterized protein</fullName>
    </submittedName>
</protein>
<organism evidence="1 2">
    <name type="scientific">Diatrype stigma</name>
    <dbReference type="NCBI Taxonomy" id="117547"/>
    <lineage>
        <taxon>Eukaryota</taxon>
        <taxon>Fungi</taxon>
        <taxon>Dikarya</taxon>
        <taxon>Ascomycota</taxon>
        <taxon>Pezizomycotina</taxon>
        <taxon>Sordariomycetes</taxon>
        <taxon>Xylariomycetidae</taxon>
        <taxon>Xylariales</taxon>
        <taxon>Diatrypaceae</taxon>
        <taxon>Diatrype</taxon>
    </lineage>
</organism>
<dbReference type="Proteomes" id="UP001320420">
    <property type="component" value="Unassembled WGS sequence"/>
</dbReference>
<dbReference type="EMBL" id="JAKJXP020000071">
    <property type="protein sequence ID" value="KAK7750052.1"/>
    <property type="molecule type" value="Genomic_DNA"/>
</dbReference>
<keyword evidence="2" id="KW-1185">Reference proteome</keyword>
<name>A0AAN9UMU6_9PEZI</name>
<accession>A0AAN9UMU6</accession>
<evidence type="ECO:0000313" key="1">
    <source>
        <dbReference type="EMBL" id="KAK7750052.1"/>
    </source>
</evidence>
<sequence length="354" mass="39457">MVPHPAPGLATEASDQLTVIITTSPTPSAPSTELLDVILQSYRSYCPTLLESRFIVVIDTYDRIGPHARLKKGQVTAEGAKALELYKSNVKELILLALGLGREGGKTCALHPGQGEAEFGCGETKSNYIAFCTTHTEDKRVTFVEPDKRLGFGLAVRTALRLTETPYVWVQQHDWVLASEIPLGPILSIMAASVSDDNPVPVQYVCFPSIRMLSYATSSHVMKFPALRALTTSLKRDFIPPSQPDVKVPLTPLFFWHDKPHVASTAHYLSTVFPTRLSLPKGAFIEDTIGQRARDQMKQGVFAKWACWLYYPEEGTRLCLRHLQGRTWRGAEAELLHRETWKKLNACKDTPCHD</sequence>
<reference evidence="1 2" key="1">
    <citation type="submission" date="2024-02" db="EMBL/GenBank/DDBJ databases">
        <title>De novo assembly and annotation of 12 fungi associated with fruit tree decline syndrome in Ontario, Canada.</title>
        <authorList>
            <person name="Sulman M."/>
            <person name="Ellouze W."/>
            <person name="Ilyukhin E."/>
        </authorList>
    </citation>
    <scope>NUCLEOTIDE SEQUENCE [LARGE SCALE GENOMIC DNA]</scope>
    <source>
        <strain evidence="1 2">M11/M66-122</strain>
    </source>
</reference>
<gene>
    <name evidence="1" type="ORF">SLS62_008045</name>
</gene>
<evidence type="ECO:0000313" key="2">
    <source>
        <dbReference type="Proteomes" id="UP001320420"/>
    </source>
</evidence>